<dbReference type="GeneTree" id="ENSGT00940000155599"/>
<dbReference type="Proteomes" id="UP000314982">
    <property type="component" value="Unassembled WGS sequence"/>
</dbReference>
<reference evidence="3" key="3">
    <citation type="submission" date="2025-09" db="UniProtKB">
        <authorList>
            <consortium name="Ensembl"/>
        </authorList>
    </citation>
    <scope>IDENTIFICATION</scope>
</reference>
<dbReference type="Gene3D" id="3.40.50.720">
    <property type="entry name" value="NAD(P)-binding Rossmann-like Domain"/>
    <property type="match status" value="1"/>
</dbReference>
<dbReference type="Pfam" id="PF00106">
    <property type="entry name" value="adh_short"/>
    <property type="match status" value="1"/>
</dbReference>
<dbReference type="InterPro" id="IPR002347">
    <property type="entry name" value="SDR_fam"/>
</dbReference>
<dbReference type="AlphaFoldDB" id="A0A4W5L0S4"/>
<dbReference type="SUPFAM" id="SSF51735">
    <property type="entry name" value="NAD(P)-binding Rossmann-fold domains"/>
    <property type="match status" value="1"/>
</dbReference>
<dbReference type="InterPro" id="IPR036291">
    <property type="entry name" value="NAD(P)-bd_dom_sf"/>
</dbReference>
<dbReference type="STRING" id="62062.ENSHHUP00000017524"/>
<evidence type="ECO:0000313" key="3">
    <source>
        <dbReference type="Ensembl" id="ENSHHUP00000017524.1"/>
    </source>
</evidence>
<evidence type="ECO:0000256" key="1">
    <source>
        <dbReference type="ARBA" id="ARBA00006484"/>
    </source>
</evidence>
<dbReference type="GO" id="GO:0016491">
    <property type="term" value="F:oxidoreductase activity"/>
    <property type="evidence" value="ECO:0007669"/>
    <property type="project" value="UniProtKB-KW"/>
</dbReference>
<evidence type="ECO:0000313" key="4">
    <source>
        <dbReference type="Proteomes" id="UP000314982"/>
    </source>
</evidence>
<dbReference type="PANTHER" id="PTHR43157:SF44">
    <property type="entry name" value="DEHYDROGENASE_REDUCTASE SDR FAMILY MEMBER 13"/>
    <property type="match status" value="1"/>
</dbReference>
<accession>A0A4W5L0S4</accession>
<protein>
    <submittedName>
        <fullName evidence="3">Dehydrogenase/reductase 13</fullName>
    </submittedName>
</protein>
<dbReference type="Ensembl" id="ENSHHUT00000018163.1">
    <property type="protein sequence ID" value="ENSHHUP00000017524.1"/>
    <property type="gene ID" value="ENSHHUG00000010876.1"/>
</dbReference>
<reference evidence="4" key="1">
    <citation type="submission" date="2018-06" db="EMBL/GenBank/DDBJ databases">
        <title>Genome assembly of Danube salmon.</title>
        <authorList>
            <person name="Macqueen D.J."/>
            <person name="Gundappa M.K."/>
        </authorList>
    </citation>
    <scope>NUCLEOTIDE SEQUENCE [LARGE SCALE GENOMIC DNA]</scope>
</reference>
<sequence length="288" mass="32053">MDIAEELMLFVALIMWIGIKKTGVRSTKIKNVFCCSLGNNTGIGKATALDLAKRGARVIPACRSKQKAEAAVYDIRRERRRNEAVFMQLDLGSLKSVFSFAETFQKTEPRSGLLINNAGMLGPGHTEDGFGMVFGVNHLGHFLLTCSVDFALLGTHKDLVPGQSTWLNFRAYCHSKLCNVVFNRELANRLDGTSVTTYSLHPGVIHTELGRNLKQWQRLFLEPITKLFFMETVRGAQTTLHCALQECIEPLSGHYFSSCALQDVGAKGQDDALARKLWEVIERLSDLS</sequence>
<dbReference type="PANTHER" id="PTHR43157">
    <property type="entry name" value="PHOSPHATIDYLINOSITOL-GLYCAN BIOSYNTHESIS CLASS F PROTEIN-RELATED"/>
    <property type="match status" value="1"/>
</dbReference>
<name>A0A4W5L0S4_9TELE</name>
<keyword evidence="2" id="KW-0560">Oxidoreductase</keyword>
<dbReference type="PRINTS" id="PR00081">
    <property type="entry name" value="GDHRDH"/>
</dbReference>
<reference evidence="3" key="2">
    <citation type="submission" date="2025-08" db="UniProtKB">
        <authorList>
            <consortium name="Ensembl"/>
        </authorList>
    </citation>
    <scope>IDENTIFICATION</scope>
</reference>
<keyword evidence="4" id="KW-1185">Reference proteome</keyword>
<comment type="similarity">
    <text evidence="1">Belongs to the short-chain dehydrogenases/reductases (SDR) family.</text>
</comment>
<evidence type="ECO:0000256" key="2">
    <source>
        <dbReference type="ARBA" id="ARBA00023002"/>
    </source>
</evidence>
<proteinExistence type="inferred from homology"/>
<organism evidence="3 4">
    <name type="scientific">Hucho hucho</name>
    <name type="common">huchen</name>
    <dbReference type="NCBI Taxonomy" id="62062"/>
    <lineage>
        <taxon>Eukaryota</taxon>
        <taxon>Metazoa</taxon>
        <taxon>Chordata</taxon>
        <taxon>Craniata</taxon>
        <taxon>Vertebrata</taxon>
        <taxon>Euteleostomi</taxon>
        <taxon>Actinopterygii</taxon>
        <taxon>Neopterygii</taxon>
        <taxon>Teleostei</taxon>
        <taxon>Protacanthopterygii</taxon>
        <taxon>Salmoniformes</taxon>
        <taxon>Salmonidae</taxon>
        <taxon>Salmoninae</taxon>
        <taxon>Hucho</taxon>
    </lineage>
</organism>